<feature type="domain" description="Cadherin" evidence="7">
    <location>
        <begin position="5687"/>
        <end position="5790"/>
    </location>
</feature>
<dbReference type="SUPFAM" id="SSF49299">
    <property type="entry name" value="PKD domain"/>
    <property type="match status" value="1"/>
</dbReference>
<evidence type="ECO:0000313" key="8">
    <source>
        <dbReference type="EMBL" id="QDU18826.1"/>
    </source>
</evidence>
<dbReference type="PANTHER" id="PTHR38340">
    <property type="entry name" value="S-LAYER PROTEIN"/>
    <property type="match status" value="1"/>
</dbReference>
<dbReference type="NCBIfam" id="NF012211">
    <property type="entry name" value="tand_rpt_95"/>
    <property type="match status" value="11"/>
</dbReference>
<dbReference type="SUPFAM" id="SSF69322">
    <property type="entry name" value="Tricorn protease domain 2"/>
    <property type="match status" value="1"/>
</dbReference>
<dbReference type="SUPFAM" id="SSF49899">
    <property type="entry name" value="Concanavalin A-like lectins/glucanases"/>
    <property type="match status" value="1"/>
</dbReference>
<evidence type="ECO:0000256" key="1">
    <source>
        <dbReference type="ARBA" id="ARBA00004613"/>
    </source>
</evidence>
<dbReference type="RefSeq" id="WP_145234377.1">
    <property type="nucleotide sequence ID" value="NZ_CP036273.1"/>
</dbReference>
<dbReference type="InterPro" id="IPR010221">
    <property type="entry name" value="VCBS_dom"/>
</dbReference>
<evidence type="ECO:0000256" key="2">
    <source>
        <dbReference type="ARBA" id="ARBA00022525"/>
    </source>
</evidence>
<evidence type="ECO:0000259" key="7">
    <source>
        <dbReference type="PROSITE" id="PS50268"/>
    </source>
</evidence>
<proteinExistence type="predicted"/>
<dbReference type="PROSITE" id="PS50268">
    <property type="entry name" value="CADHERIN_2"/>
    <property type="match status" value="8"/>
</dbReference>
<reference evidence="8 9" key="1">
    <citation type="submission" date="2019-02" db="EMBL/GenBank/DDBJ databases">
        <title>Deep-cultivation of Planctomycetes and their phenomic and genomic characterization uncovers novel biology.</title>
        <authorList>
            <person name="Wiegand S."/>
            <person name="Jogler M."/>
            <person name="Boedeker C."/>
            <person name="Pinto D."/>
            <person name="Vollmers J."/>
            <person name="Rivas-Marin E."/>
            <person name="Kohn T."/>
            <person name="Peeters S.H."/>
            <person name="Heuer A."/>
            <person name="Rast P."/>
            <person name="Oberbeckmann S."/>
            <person name="Bunk B."/>
            <person name="Jeske O."/>
            <person name="Meyerdierks A."/>
            <person name="Storesund J.E."/>
            <person name="Kallscheuer N."/>
            <person name="Luecker S."/>
            <person name="Lage O.M."/>
            <person name="Pohl T."/>
            <person name="Merkel B.J."/>
            <person name="Hornburger P."/>
            <person name="Mueller R.-W."/>
            <person name="Bruemmer F."/>
            <person name="Labrenz M."/>
            <person name="Spormann A.M."/>
            <person name="Op den Camp H."/>
            <person name="Overmann J."/>
            <person name="Amann R."/>
            <person name="Jetten M.S.M."/>
            <person name="Mascher T."/>
            <person name="Medema M.H."/>
            <person name="Devos D.P."/>
            <person name="Kaster A.-K."/>
            <person name="Ovreas L."/>
            <person name="Rohde M."/>
            <person name="Galperin M.Y."/>
            <person name="Jogler C."/>
        </authorList>
    </citation>
    <scope>NUCLEOTIDE SEQUENCE [LARGE SCALE GENOMIC DNA]</scope>
    <source>
        <strain evidence="8 9">ETA_A1</strain>
    </source>
</reference>
<keyword evidence="4" id="KW-1015">Disulfide bond</keyword>
<dbReference type="KEGG" id="uli:ETAA1_07220"/>
<dbReference type="InterPro" id="IPR002126">
    <property type="entry name" value="Cadherin-like_dom"/>
</dbReference>
<dbReference type="InterPro" id="IPR001343">
    <property type="entry name" value="Hemolysn_Ca-bd"/>
</dbReference>
<feature type="domain" description="Cadherin" evidence="7">
    <location>
        <begin position="7112"/>
        <end position="7221"/>
    </location>
</feature>
<dbReference type="GO" id="GO:0016020">
    <property type="term" value="C:membrane"/>
    <property type="evidence" value="ECO:0007669"/>
    <property type="project" value="InterPro"/>
</dbReference>
<dbReference type="GO" id="GO:0005576">
    <property type="term" value="C:extracellular region"/>
    <property type="evidence" value="ECO:0007669"/>
    <property type="project" value="UniProtKB-SubCell"/>
</dbReference>
<dbReference type="Pfam" id="PF00353">
    <property type="entry name" value="HemolysinCabind"/>
    <property type="match status" value="22"/>
</dbReference>
<dbReference type="InterPro" id="IPR006558">
    <property type="entry name" value="LamG-like"/>
</dbReference>
<dbReference type="GO" id="GO:0007156">
    <property type="term" value="P:homophilic cell adhesion via plasma membrane adhesion molecules"/>
    <property type="evidence" value="ECO:0007669"/>
    <property type="project" value="InterPro"/>
</dbReference>
<dbReference type="InterPro" id="IPR013517">
    <property type="entry name" value="FG-GAP"/>
</dbReference>
<dbReference type="Gene3D" id="2.60.40.3440">
    <property type="match status" value="4"/>
</dbReference>
<dbReference type="InterPro" id="IPR050557">
    <property type="entry name" value="RTX_toxin/Mannuronan_C5-epim"/>
</dbReference>
<feature type="domain" description="PKD" evidence="6">
    <location>
        <begin position="2477"/>
        <end position="2536"/>
    </location>
</feature>
<organism evidence="8 9">
    <name type="scientific">Urbifossiella limnaea</name>
    <dbReference type="NCBI Taxonomy" id="2528023"/>
    <lineage>
        <taxon>Bacteria</taxon>
        <taxon>Pseudomonadati</taxon>
        <taxon>Planctomycetota</taxon>
        <taxon>Planctomycetia</taxon>
        <taxon>Gemmatales</taxon>
        <taxon>Gemmataceae</taxon>
        <taxon>Urbifossiella</taxon>
    </lineage>
</organism>
<sequence length="7874" mass="766988">MSRSWLRQLFRRWLRRPSPTAPIRRPRPRVGLGLEEVEDRITPATITWINAAGGAWNTAANWDLGRQPLAGDDVVVPDLGAPGANVSITNAATSTQWLQSLTIWENVTTGAGVSVRLAGDLAINGGATFRVSNSYLDFDASSSATVQHVTTSGGGTIELVLGGDLSQLGTAHTVSIGAGISVTALSGGGGIGNTGGSRPAGTWTNAGDLSVVSGGTLTIGAVGGSWTNTGAISVTGGTLNLGGSFTGADVANLTNTGGTVNLTGDVTGDLTLGAAAGTWRFGGTGASLTNSTITVDPAASFVENGNFIFDNVTIAAGSTVVASTTGSAFITVQNGLTVNGTFQVGPASGSAGGAVHTVGTMTIGGTGTIQFGSGNFDNRISAGGSGNTLTLGPGLTLTGRSPTVRAATGTGPTGNTVVIHSAVIPTVAMANRVATLGQYGDLVTTGTIGGISGASVTIAASNWTNSATITVPAGATFNTPTTTWSSTGSFNVTGGTLNLGGSFAGSSVSDPGRFSRTGGTVNLTGTVTGGLTLSANTGPFTLTSTGTVSGGTLLTSGGASLVLAGGTLSGATIGAGATAATASGTTVQVLGGLTVDGTLQVGDAAGAGSGVLNFPQTQTIGGSGSVVFGGHGSNALTAHVAGVATNFTLTLAAPLRFAGKTGTFGGSSTGGGVTNWVTAATIRPDVSGGGFAFGANATTVQNSGTIGTIAGSTLTISAPNWSNTGLLDVGGGTLNLGGGFATASVAGGRFARAGGTVNLTGTLTNTGATLALDAVRGGWNFPAGGSIVGGTVQTNPGLALTVTGTNNRPVLNGVILAAGSVLDIGSVNGAIVDVVGGLTINGTVLVGNAAGTNAGTLNFPESQTIGGTGTVVFGGHGSNALTAHVAGVATNSTITLLAPLRFAGKTGTFGGSSTGGGVTNWVTAATIRPDVSGGGFAFGANATTVQNSGTIGTIAGSTLTISAPNWSNTGLLDVNGGTLNLGGTFPGSSLGDPGRFARIGGAVTITGTVTGGLTLRDTVGDMTLSGATISGGTVDRAAGSTARLIATSTSSNLVGVTLNTPVDLTQNTGAVVRLSGSLVLNTTMPIGSASGAVTAGVWADTSLTVSTTYVPGVGPGTGYGRFVLGPSASNFLDLSTNNSALTIAPNVTVEAKGGRVGRSSLTITVVNQGTIESGLGVPATVYLGTGGANFGTVRANPGSNLTLDGPGWTNAPGGTITATSATLTTNSGSNAFTNLGTLAATDSVVNLGGAFTQAALGNFTRTRGVVNLTGTLSGDLALDDVSGPWKITTGTLRDGVLSTSGAAALAGGSGFNFGLTRYAINGALDLSRTGGTITVTGGLTLNTSVVVGDGVNVSTTFNVADAQTWTGTGEFVFRAAAGGGGVSRLNVFNPLTIDRALTLRGNALLVAGANMPLTNLGTLAADAAGPTTGFEIGLGTFTNLGTVSATNGGIVRINPQTTFGNFTTYTQSGNTYTGPLTGGRWVVGNGSAIRTYFNTNGVYQYTRLNADVTLDGSGLFGGAQNAATDAFAPLAAIDAGGKLTLGAGRSFSPSGTFTSAGNLTVGAGGTFGAPPPATPTTSGLVSHYAAEGTTADETAANPGTTPNGVSYAAGIRGQAFNLDGINQHVRVPDSAALRPTNLTLDFWVNFNAVPTGTAVYSLAAKPVGSGDEDSFAVWYQTGALRAYVSNNAAGSPALAYTWAPAVGQWYHVAFAFDDAANAMALYVNGALVTSATTTRSIAYDAQPLMLGADQTAGALSYPSNVKLDEVRIFNRALSAAELATIHTYETVAPLSFTQTGGTTTINGTLLVPGGAGVAAGATFKGVGTVQGSLTNAGTVAPGNSPGFLNVTGDYTQTAAGTLELEIAGRNPNVPEYDRLRVTGVAYLDGIVRVNLLDGFQPALGDNYQVLTAAARVGQFAAHEYPAPGGAGRALKSVYDPAPPLLPSSQPGLLIQTQQLPPVEFGYGTTAAPTAAATGNTFVARDVALDAAGNSYVVGWFQGTVDFDRETAAAGDTLTSTGANRDGFLAKYAADGTLLWVRAIDGTTEATAQGVAVDTRGNADPADDRVYVVGAFTGSATYPGAGPVAGTAVQSGLLLRTDSAGAAVGFGAVNAVAGGGAFLDGVAVGPGGNVVVAGTTGTTADLDPGAGTATFGPFGTSNALVAEYTPAFGFVRADRISSAGAFTNFGSDVAVSAAGDVWFTGTFTAAATTGAAVLANTGPAGTTDVFLIKFAAATFAPTVARAYGGVGGDGGNGFTPPSVAVDPAGNVVLGSLFEYAVDFDPAPDRAFTLVSDGDADGFVLKLAADGAFQWARRVGGYRDDSVTGVSTDAQGAIYLTGVFADTVDFDPSTAGYLLSAGGSAGQAFVARFTSGGEFGWAFALGGGAAATSIGYAVAVGPEGRVASVGAFAGTVDLDPTAGTASRTFTAGGTSAEAGYVSLIRQKGAPAAVILGVPAGPVAEGTTLGLGVSVADADSAYFTYAWSVRRGADPEVTGTGPAFTARLADQGVYVVSLTVTDESGNADTRTTTVTVVDAAAALNPTAFAAGALTSLATATPPVAAGDALGSSLAVGGGYRLVGAPGRAVGGFAGAGAVRVFDAAGALVWTLDNPAPAPNAGFGAAVAVVGTFAVVGAPGAGAGAAYVFDLATGVLVQTLTGPSPVAGDRFGAAVGALGGLVAVGAPGRGTVAGSAVGEAYVFDPLTGLRLRVLRNPTPAQDDEFGTAVAAVGANLLVGAPGDDTAGPNAGAAYLFDPGTARVVAALLNPNPVATPTTGVFASRFGASLAASGLRAVVGAPTETYGGTANAGRVYLFDLDPASAKFGGSVRAFNNPTAGAGWFGRSVALTGNRLLVGATAENATSPGAGAAVLLDTEPTAAGLQTVIASLTKTGGAGGDRFGAAVGFAGDDVLVGASGDDAAATDAGGLYRFAGTVAAFATTTLGEGGTVTVTGSFTDPGLADGHTVLVDWGAGEATTRLSLAAGVYTFTASHAYPDDNPTGTPSDVYPVRVRVLDQTGDVLVADLAPAAADRFVRADAATGAGASTLIAAGAVAGAPEVAGFQVGPDGLLYVAYAGGTNPIVRFDPATGQLVDTFVAAGSSYFDQRTGNLAFGRDGTLYQFAPGSGGLYLTRVAGPAGGTVTPATGTDSIFSSTFAAPAGQRAFAVGPDGNLYVARSTATAGVIEKYSAVTGLSLGVVAGSATGFQPSEVNSIRFAADGTVYVLSASAPGAADRLVAQIDPATGTLLRTFPLSAGAGSFPDHIAIGAGNVLYYSSGNPAAPAVRRFDLTTGQELAPFAGLGLTAGGYVIPLATQDVAATNLTVTNTAPAVAVRAAAVAGGTYTLSAVVADVGARDTFTYSWSVTAGTATIVGGTTGSSFGFTPTGAVTVSLTVTDDDGGALTTATRVVFGTADSETITITNTTSTVGGASAVSLGSVGRVIVFGLDGDDTITASGVTTFPVELVGGAGADTLLGGSRADVLTADSPGGYGTSPATATDDHAADSLSGAAGNDTLDGGLGDDTLAGGNDDDWYLEVPGSDDLLTESGTTGVDRVDYSPAYFGITFSLDPLWLKQVVNPDAPFAEQHTVQILGAFENLTGSGYGDVLSGNSLDNAVAGGAGNDQIFGGDRLNLFALFVADGTDTLEGGVGNDTVDGGAGNDGIFGGDRLAFTFDAGQTDDDSLVGGLGNDTVDGGAGNDGIFGGDRLNLLFPYAGSDDDSLAGGAGNDTVDGGAGNDGIFGGDRLAFGLDTTLAGVPDNDSLVGGWGNDTVDGGAGNDGIFGGDRLALYAPYYFVGDDDSLVGGLGNDTVDGGAGNDGIFGGDRLAFTLDPVAAAGLADNDSLAGGWGNDTVDGGAGNDGIFGGDRLAFTFDPFGISLPDNDSLVGGYGNDTVDGGAGNDGIFGGDRLALSSDPAALGLPDDDSLTGGVGNDTVDGGAGNDGIFGGDRLAFTFDLAGLGLTDDDSLVGGLGNDTVDGGAGNDGIFGGDRLAFTVGFDAPPSVSDDDSLVGGVGNDTVDGGAGNDGIFGGDRLAFTLDPLGLTYSDNDSLVGAAGNDTVDGGAGNDGIFGGDGDDVLTGGAGADLFEGGSGLDTLADAADATVTLAATTVTIAGVVERFYDVERAALAGGAGDNLIDAGGFGGPVSLTGGAGNDTLVGTAYGDTLVAGAGSDSLVGGAGADTLDLGGGTKSADGGADNDLYLVPMGGAVTLTDVSGIDSIDLSTAPRAVRADLPAGLITDAAGAAVVFAAGTFVENATGTTFADTLKGTADRNILAGGGGLDVIDGGAGEDTLQGSFPQIVYLDFDTATGPGEHAYTVEERNLIQARLEAVYPAPFSVTFTQGVPGTGRYSTLVVNGGDYAENELVLGGDVDALDFRNTDLAAGGRVNATGFLGRAGQAAATSENYVAFTAAVAAHELAHLFGLRHSDSFGPIGTNPATGLPYGVSAGLFLAAVSPNETAGGVPVGAGQVAYPLKHGLVSIAPRPQAGATVVPFYSPLGVIYEGTTPVARFTVTTAGVVQLTHLVATPRVTGATLDAANGIVTVNWATPPTSSKLIASYQYSPFRPVYDGPADAGETARHITASPASVGSTVADALGATYLGERELLKLAFADASTTRAEATLPVRAGGTPLPAGVAAQLGAGGLVRDLGPVPLLAVPNLLPAGTTNAGRLMNVRAAGVVGSIGLNTVSRVSENDVYAVQGAAGDLLTVEVLSVTLRARIGNTIDGVVRVYDAAGNLLNYYGRPAESDDGFDNSDPLLQDVRLPADGTYYVVVDTYAGPGVPDTDTGGYELLLYSYPAPGAPGPNQLLGVGPGDSVVGGAGADVLVGSTGVDRLVGFVNEDTIIGATPADVLAATLDPAAAVTVALTPALPAPEAVLTATAAPLPDSVNASLTFVWSVDGVVRRTITGAALADQYDPAAPGQALTAGQVVVVMVTPQNATGTGEPAVAAVLVGAAAPTATNNQTVTVTEDTATARILAITSPGGAPVTGITLTQAPQYGTLVFDPVLLLVVYTPDANYTGTDTFSYTATTAAGTSAPATVSVTVAATNDAPTTTAPAAVAAVEDAPVALAGVTVGDLDSAVVTVTLTAARGTVSIGAVSGGTVTGNGTGTVTVTGSPAAINAALAAAGGLTYTGAANATGSDTVTLTVADADATKPLTAATTIAVTLAAVNDAPVAQPATLTATEDTPLVGQVAVADADSGAFTYTLVGGSAPANGTSTLTTTAGTLVLNVATGTYTYTPAANYTGPVTFSYRVNDGTLDSTTATGTISVAAVNDAPTAAAHSGTVPEDGTLAGQLAATDPDLPAQPLTFALVAGSAANGTAVVNPNGTFTFTPAANFNGTASFQFAASDGLLASAPATVTVTVTAVNDAPTFGGGGDVTVNEDTGAYSAAWATGVGAGPADESGQSLTFTTSNTNAALFAAAPQVSAGGVLTFTPAANAFGTATVTVTLTDGGGTATGGVNSTVRTFTLTVSPVNDAPSFTAGGSVTVPEDAAPYSAPWATAPSAGPANESAQTLAFVVTSDNAALFAVQPAVSPTGVLTFTPAANASGTAAVTVRLTDTGGTANGGTDTSAPQAFTIAVTAVNDAPTAVTANQSTLEDTAADVDLAALVGDVETPTAQLAFTVGGAVNGTVALLADGRTARFTPAANATGSGSFTYSVTDTGDGASPALTTGPVTVTVLITPVNDAPIFTAGGNVTVSENAGPYSAAWATALSAGPADESGQTLAFVISNNNGALFAVQPVVNPAGVLTFTPAANASGTATVTVRLTDTGGTANGGVDSTPPQTFTITVAAVNDAPTARDDAFTVAEDATLTGSVTGNDFDVDSPSFTAAVVTGPAHGLLTFAADGSFTYAPAANYFGTDTFTYRLNDGQLDGNVATVTVTVTPVNDAPTAADDAVTTREDTAVVVAVHGNDTDPDGDALTVTAVTQPAHGSVTLSAGVVTYTPAADYFGSDALTYTVSDGSGGTSTATVGVTVSPVNDAPGFAAGGDVTVAEDSGAYSAGWAAAVSAGPANESGQAVAFVVTTTNAALFAVAPAISPTGVLSFTPAANASGTATVTVRVTDDGGTADGGSDTSAAQTFTITVAAVNDAPTIAGTAADQPVTDQTTLRPFAAVTVGDVDGDVLTLTVALDDYARGALTGTGLSGTGPYTLTGSPAAVTAALRDLVFTPAANRVAPGLTETTAFTLTVTDGAAGATAAASVVATSANDAPAAAAASLSATEDGAAVTTAALTDDADTDDDAASLTYAVTQPAEGTATSVGGGVFRFDPGAAFQSLAAGATRVVTFTYTATDRHNATTTSTVTVTVTGTNDAPTLAGPAAVSAAENTVAVATYAAADADAGSTLTFGLAGADAARFELVAAGASTYELRFKAAPDYEAPADADGDNVYAVTVTAADGTATTSRPVLVTVTNANDTAPAVTSNGGGAAAAASVAENTTAVTTVTAADPDGPLTPLTFSIAGGADAAKFTIDAPSGALSFAAAPDFEAPASAAGSNVYLVTVRVSDGAHTADQALAVAVTNTNDTAPVAAADAVTVSEDAAATAVPVLANDTDADGSLLIVTAVTQPGAGVVTLSGGVVTYTPPADFFGTTAFTYTVSDGVFSSTGTVAVTVTAVNDAPTFTAGGNVTVLEDAAAYSAGWAAAVSAGPANESGQALAFVVTSSNAALFAVAPAISSGGELTFTPAANASGTATVTVRLTDTGGTADGGIDTSTPQSFTVTVTAVNDAPTAAAGTLAVTEDTAATGQLTAADIDSGTLTYEIVTAPTRGAVTVNAATGAYTYTPNTNATGADSFTFRASDGALWSTVATVTVTVAAVNDAPTAADDAVTTREDAAVVVAVRGNDTDPDGDTLTVTAVTQPVYGAVTLSAGVVTYTPAADYFGADSFTYTVSDGHGGTSTATVGVTVSPVNDAPSFAAGGAVNVPEDAAAYSAGWAAAVSAGPANESGQAVAFVVTTTNAALFAVAPAISPTGVLSFTPAANASGTATVTVRVTDDGGTADGGSDTSAALTFTITLTAVNDAPTAAAASRTTLEDTAVDVDLAALVGDVETPTAQLTFTVGGAVNGTVALLADGHTARFTPAANATGSGSFTYSVADTGDGASPALTTGPVTVSVVVTAVNDAPSFAGSGDVSVLEDAAAYSAAWATNLSAGPADETGQTFTFVVSSTNPALFAVAPAISPTGVLTFTPAADAFGTATMNVVLRDGAGTANGGIDTSASQTFTLTVAAVNDAPSYTAGGNVAPPPGAGAYSAGWAAAVSAGPANESGQAVAFVVTTTNAGLFAVAPAISPTGVLSFTPVANASGTATVTVRLTDSGGTADGGIDTSTTQSFTITLTPATTGGVAVTAFRGPVAGVVTDTAAAGFGGFTAVRGQPVTLSGTFTGGTAGTALVINWGDGTATAATIDHAAGTFTATRSYAAAGTFAVELSDGAGTVYRTAATAVAAAEVQGGVLVVGGTPDDDLISVAAGADVGSLAVTVNGVVTTYAAPAGGFTLVAVFAQAGNDVVTVAGTLPLPADLDGGSGNDTLAGGGGADTVRGGTGDDSLRAVTGDDVLWGGDGNDTLRAGAGNDRVFGDAGNDVLIGASGDDTLDGGAGNDSLVGGSGGDLLLGRDGDDTLRAAAGGDVLVGGAGNDSLVGGSGADSLDGGAGDDSLAGGGGADTILGGAGNDRLDGGGGDDSLVGGTGNDTILGGAGADVLDGGAGGDVFLGWGGVFVDDVLAGGGGYDRVVNPGESGGLSLAYFGPDLGVEEIAGAAGAGDQHVAGTSGANVLNFSQTLLTNLLYVDGRGGNDAVTASALTSGMRYVGGGGGDLFAVTAAAAGTEAVIDNFKSGTDKLDLRALGVTAANLTFIAAGADRLVRIQLANGGVITLRLKNFSGDPPASDFLFT</sequence>
<dbReference type="SUPFAM" id="SSF63829">
    <property type="entry name" value="Calcium-dependent phosphotriesterase"/>
    <property type="match status" value="1"/>
</dbReference>
<dbReference type="SUPFAM" id="SSF49313">
    <property type="entry name" value="Cadherin-like"/>
    <property type="match status" value="4"/>
</dbReference>
<dbReference type="InterPro" id="IPR013519">
    <property type="entry name" value="Int_alpha_beta-p"/>
</dbReference>
<keyword evidence="2" id="KW-0964">Secreted</keyword>
<feature type="domain" description="Cadherin" evidence="7">
    <location>
        <begin position="6320"/>
        <end position="6409"/>
    </location>
</feature>
<dbReference type="InterPro" id="IPR011049">
    <property type="entry name" value="Serralysin-like_metalloprot_C"/>
</dbReference>
<gene>
    <name evidence="8" type="primary">hlyA_2</name>
    <name evidence="8" type="ORF">ETAA1_07220</name>
</gene>
<keyword evidence="9" id="KW-1185">Reference proteome</keyword>
<dbReference type="Gene3D" id="2.60.120.200">
    <property type="match status" value="1"/>
</dbReference>
<dbReference type="NCBIfam" id="TIGR01965">
    <property type="entry name" value="VCBS_repeat"/>
    <property type="match status" value="3"/>
</dbReference>
<dbReference type="SMART" id="SM00560">
    <property type="entry name" value="LamGL"/>
    <property type="match status" value="1"/>
</dbReference>
<dbReference type="PROSITE" id="PS00330">
    <property type="entry name" value="HEMOLYSIN_CALCIUM"/>
    <property type="match status" value="12"/>
</dbReference>
<comment type="subcellular location">
    <subcellularLocation>
        <location evidence="1">Secreted</location>
    </subcellularLocation>
</comment>
<dbReference type="InterPro" id="IPR000601">
    <property type="entry name" value="PKD_dom"/>
</dbReference>
<dbReference type="PROSITE" id="PS50093">
    <property type="entry name" value="PKD"/>
    <property type="match status" value="2"/>
</dbReference>
<dbReference type="Gene3D" id="2.60.40.10">
    <property type="entry name" value="Immunoglobulins"/>
    <property type="match status" value="1"/>
</dbReference>
<dbReference type="InterPro" id="IPR015919">
    <property type="entry name" value="Cadherin-like_sf"/>
</dbReference>
<feature type="region of interest" description="Disordered" evidence="5">
    <location>
        <begin position="3477"/>
        <end position="3513"/>
    </location>
</feature>
<protein>
    <submittedName>
        <fullName evidence="8">Hemolysin, plasmid</fullName>
    </submittedName>
</protein>
<feature type="domain" description="Cadherin" evidence="7">
    <location>
        <begin position="6717"/>
        <end position="6810"/>
    </location>
</feature>
<dbReference type="Gene3D" id="2.150.10.10">
    <property type="entry name" value="Serralysin-like metalloprotease, C-terminal"/>
    <property type="match status" value="9"/>
</dbReference>
<feature type="domain" description="Cadherin" evidence="7">
    <location>
        <begin position="6225"/>
        <end position="6305"/>
    </location>
</feature>
<evidence type="ECO:0000313" key="9">
    <source>
        <dbReference type="Proteomes" id="UP000319576"/>
    </source>
</evidence>
<dbReference type="Pfam" id="PF14312">
    <property type="entry name" value="FG-GAP_2"/>
    <property type="match status" value="2"/>
</dbReference>
<name>A0A517XMW6_9BACT</name>
<dbReference type="CDD" id="cd11304">
    <property type="entry name" value="Cadherin_repeat"/>
    <property type="match status" value="1"/>
</dbReference>
<evidence type="ECO:0000256" key="3">
    <source>
        <dbReference type="ARBA" id="ARBA00022729"/>
    </source>
</evidence>
<dbReference type="InterPro" id="IPR035986">
    <property type="entry name" value="PKD_dom_sf"/>
</dbReference>
<dbReference type="Gene3D" id="2.60.40.2810">
    <property type="match status" value="3"/>
</dbReference>
<dbReference type="GO" id="GO:0005509">
    <property type="term" value="F:calcium ion binding"/>
    <property type="evidence" value="ECO:0007669"/>
    <property type="project" value="InterPro"/>
</dbReference>
<dbReference type="PANTHER" id="PTHR38340:SF1">
    <property type="entry name" value="S-LAYER PROTEIN"/>
    <property type="match status" value="1"/>
</dbReference>
<dbReference type="InterPro" id="IPR013783">
    <property type="entry name" value="Ig-like_fold"/>
</dbReference>
<dbReference type="Gene3D" id="2.60.120.380">
    <property type="match status" value="1"/>
</dbReference>
<feature type="domain" description="PKD" evidence="6">
    <location>
        <begin position="3322"/>
        <end position="3401"/>
    </location>
</feature>
<dbReference type="OrthoDB" id="292060at2"/>
<keyword evidence="3" id="KW-0732">Signal</keyword>
<accession>A0A517XMW6</accession>
<evidence type="ECO:0000259" key="6">
    <source>
        <dbReference type="PROSITE" id="PS50093"/>
    </source>
</evidence>
<feature type="domain" description="Cadherin" evidence="7">
    <location>
        <begin position="5268"/>
        <end position="5363"/>
    </location>
</feature>
<dbReference type="InterPro" id="IPR013320">
    <property type="entry name" value="ConA-like_dom_sf"/>
</dbReference>
<dbReference type="Proteomes" id="UP000319576">
    <property type="component" value="Chromosome"/>
</dbReference>
<evidence type="ECO:0000256" key="4">
    <source>
        <dbReference type="ARBA" id="ARBA00023157"/>
    </source>
</evidence>
<feature type="domain" description="Cadherin" evidence="7">
    <location>
        <begin position="5981"/>
        <end position="6084"/>
    </location>
</feature>
<dbReference type="SMART" id="SM00112">
    <property type="entry name" value="CA"/>
    <property type="match status" value="5"/>
</dbReference>
<dbReference type="Pfam" id="PF17963">
    <property type="entry name" value="Big_9"/>
    <property type="match status" value="13"/>
</dbReference>
<dbReference type="PRINTS" id="PR00313">
    <property type="entry name" value="CABNDNGRPT"/>
</dbReference>
<dbReference type="SMART" id="SM00191">
    <property type="entry name" value="Int_alpha"/>
    <property type="match status" value="5"/>
</dbReference>
<dbReference type="SUPFAM" id="SSF51120">
    <property type="entry name" value="beta-Roll"/>
    <property type="match status" value="9"/>
</dbReference>
<feature type="domain" description="Cadherin" evidence="7">
    <location>
        <begin position="6420"/>
        <end position="6517"/>
    </location>
</feature>
<dbReference type="InterPro" id="IPR018511">
    <property type="entry name" value="Hemolysin-typ_Ca-bd_CS"/>
</dbReference>
<dbReference type="Gene3D" id="2.60.40.60">
    <property type="entry name" value="Cadherins"/>
    <property type="match status" value="1"/>
</dbReference>
<evidence type="ECO:0000256" key="5">
    <source>
        <dbReference type="SAM" id="MobiDB-lite"/>
    </source>
</evidence>
<dbReference type="EMBL" id="CP036273">
    <property type="protein sequence ID" value="QDU18826.1"/>
    <property type="molecule type" value="Genomic_DNA"/>
</dbReference>
<feature type="compositionally biased region" description="Low complexity" evidence="5">
    <location>
        <begin position="3500"/>
        <end position="3513"/>
    </location>
</feature>